<dbReference type="Proteomes" id="UP000218267">
    <property type="component" value="Chromosome"/>
</dbReference>
<feature type="domain" description="Helix-turn-helix" evidence="1">
    <location>
        <begin position="70"/>
        <end position="119"/>
    </location>
</feature>
<keyword evidence="3" id="KW-1185">Reference proteome</keyword>
<dbReference type="InterPro" id="IPR041657">
    <property type="entry name" value="HTH_17"/>
</dbReference>
<gene>
    <name evidence="2" type="ORF">ALGA_4052</name>
</gene>
<evidence type="ECO:0000259" key="1">
    <source>
        <dbReference type="Pfam" id="PF12728"/>
    </source>
</evidence>
<dbReference type="EMBL" id="AP018042">
    <property type="protein sequence ID" value="BAX82343.1"/>
    <property type="molecule type" value="Genomic_DNA"/>
</dbReference>
<reference evidence="2 3" key="1">
    <citation type="journal article" date="2018" name="Mar. Genomics">
        <title>Complete genome sequence of Marinifilaceae bacterium strain SPP2, isolated from the Antarctic marine sediment.</title>
        <authorList>
            <person name="Watanabe M."/>
            <person name="Kojima H."/>
            <person name="Fukui M."/>
        </authorList>
    </citation>
    <scope>NUCLEOTIDE SEQUENCE [LARGE SCALE GENOMIC DNA]</scope>
    <source>
        <strain evidence="2 3">SPP2</strain>
    </source>
</reference>
<evidence type="ECO:0000313" key="2">
    <source>
        <dbReference type="EMBL" id="BAX82343.1"/>
    </source>
</evidence>
<proteinExistence type="predicted"/>
<sequence length="303" mass="35292">MSSNLQIKKVCAWCEKPFVAKTTTTKYCSHICNSRAYKAQKKKEKIQQHTNLNIFDISEQSYDYLNSKEYLKVKEVSTLLGLCRQTIYNLIYTGQLKASKISPRITLIKRSDIDEMFAQANSKQIDPIQLVKKEMEFYSFSEIKEKFNIGDTWTYKLIKENDIPKVKRKGKSYYSKSHIDNHLKGKNLSSQIEIDDWATIKELCNELHMKESGIYSLVSREGIPKKREGRNMLYSRKHILISKGLQKESSPQFYSIEEAMLKFNLSRDSLYSIIKKHSISKLKAGKYIKVSKTELDKLLNPQI</sequence>
<dbReference type="RefSeq" id="WP_096432566.1">
    <property type="nucleotide sequence ID" value="NZ_AP018042.1"/>
</dbReference>
<organism evidence="2 3">
    <name type="scientific">Labilibaculum antarcticum</name>
    <dbReference type="NCBI Taxonomy" id="1717717"/>
    <lineage>
        <taxon>Bacteria</taxon>
        <taxon>Pseudomonadati</taxon>
        <taxon>Bacteroidota</taxon>
        <taxon>Bacteroidia</taxon>
        <taxon>Marinilabiliales</taxon>
        <taxon>Marinifilaceae</taxon>
        <taxon>Labilibaculum</taxon>
    </lineage>
</organism>
<dbReference type="KEGG" id="mbas:ALGA_4052"/>
<dbReference type="OrthoDB" id="1003442at2"/>
<dbReference type="GO" id="GO:0003677">
    <property type="term" value="F:DNA binding"/>
    <property type="evidence" value="ECO:0007669"/>
    <property type="project" value="UniProtKB-KW"/>
</dbReference>
<keyword evidence="2" id="KW-0238">DNA-binding</keyword>
<protein>
    <submittedName>
        <fullName evidence="2">DNA-binding protein</fullName>
    </submittedName>
</protein>
<reference evidence="3" key="2">
    <citation type="journal article" date="2020" name="Antonie Van Leeuwenhoek">
        <title>Labilibaculum antarcticum sp. nov., a novel facultative anaerobic, psychrotorelant bacterium isolated from marine sediment of Antarctica.</title>
        <authorList>
            <person name="Watanabe M."/>
            <person name="Kojima H."/>
            <person name="Fukui M."/>
        </authorList>
    </citation>
    <scope>NUCLEOTIDE SEQUENCE [LARGE SCALE GENOMIC DNA]</scope>
    <source>
        <strain evidence="3">SPP2</strain>
    </source>
</reference>
<dbReference type="AlphaFoldDB" id="A0A1Y1CQS5"/>
<evidence type="ECO:0000313" key="3">
    <source>
        <dbReference type="Proteomes" id="UP000218267"/>
    </source>
</evidence>
<dbReference type="Pfam" id="PF12728">
    <property type="entry name" value="HTH_17"/>
    <property type="match status" value="1"/>
</dbReference>
<accession>A0A1Y1CQS5</accession>
<name>A0A1Y1CQS5_9BACT</name>